<dbReference type="InterPro" id="IPR011990">
    <property type="entry name" value="TPR-like_helical_dom_sf"/>
</dbReference>
<evidence type="ECO:0000259" key="3">
    <source>
        <dbReference type="PROSITE" id="PS51755"/>
    </source>
</evidence>
<dbReference type="GO" id="GO:0000160">
    <property type="term" value="P:phosphorelay signal transduction system"/>
    <property type="evidence" value="ECO:0007669"/>
    <property type="project" value="InterPro"/>
</dbReference>
<feature type="domain" description="OmpR/PhoB-type" evidence="3">
    <location>
        <begin position="12"/>
        <end position="110"/>
    </location>
</feature>
<proteinExistence type="predicted"/>
<reference evidence="4" key="1">
    <citation type="submission" date="2018-06" db="EMBL/GenBank/DDBJ databases">
        <authorList>
            <person name="Zhirakovskaya E."/>
        </authorList>
    </citation>
    <scope>NUCLEOTIDE SEQUENCE</scope>
</reference>
<dbReference type="GO" id="GO:0004016">
    <property type="term" value="F:adenylate cyclase activity"/>
    <property type="evidence" value="ECO:0007669"/>
    <property type="project" value="UniProtKB-EC"/>
</dbReference>
<dbReference type="InterPro" id="IPR019734">
    <property type="entry name" value="TPR_rpt"/>
</dbReference>
<dbReference type="GO" id="GO:0003677">
    <property type="term" value="F:DNA binding"/>
    <property type="evidence" value="ECO:0007669"/>
    <property type="project" value="UniProtKB-KW"/>
</dbReference>
<organism evidence="4">
    <name type="scientific">hydrothermal vent metagenome</name>
    <dbReference type="NCBI Taxonomy" id="652676"/>
    <lineage>
        <taxon>unclassified sequences</taxon>
        <taxon>metagenomes</taxon>
        <taxon>ecological metagenomes</taxon>
    </lineage>
</organism>
<dbReference type="PANTHER" id="PTHR12558:SF13">
    <property type="entry name" value="CELL DIVISION CYCLE PROTEIN 27 HOMOLOG"/>
    <property type="match status" value="1"/>
</dbReference>
<keyword evidence="2" id="KW-1133">Transmembrane helix</keyword>
<dbReference type="Pfam" id="PF14559">
    <property type="entry name" value="TPR_19"/>
    <property type="match status" value="1"/>
</dbReference>
<dbReference type="Gene3D" id="3.40.50.10070">
    <property type="entry name" value="TolB, N-terminal domain"/>
    <property type="match status" value="1"/>
</dbReference>
<dbReference type="PROSITE" id="PS51755">
    <property type="entry name" value="OMPR_PHOB"/>
    <property type="match status" value="1"/>
</dbReference>
<dbReference type="InterPro" id="IPR001867">
    <property type="entry name" value="OmpR/PhoB-type_DNA-bd"/>
</dbReference>
<sequence length="568" mass="63424">MMDGSSDSNNNISPFQVGHWHVEPLSCEIKSADQQQKLEPKVMAVLVCLAQHAGQVVTREQLEAEVWKGRVVGYEALASAIIKLRKALADNSKQPQFIKTIPKRGYCLIAEVKYSATPLTPSQHTTSVKQPLKKTHVMGLTGFFLILLITAANLFISSKPESIANPINAYVQPSIAVLAFKNMSDDEQQIYLSDGIAADLITGLSKISSLSVIARNSTFAYRDVATDIRVIGRELGAQYIVEGSVQKSGNNIRISARLVDTATGYNLWADHFDSPLNEMFLFRDKVTSSIISALQIKLTAEEKLKLNYAYTDNIEAYDNFLRGWQHLWIMTKDSNKSARVYFLKAIKLDANFARAYANLAINYVFDFNHHWSKNSAQSLQLAQDSARHAIELDANLPQAYLALGFTEIHSRQYNNAIASIQKGISLDPNFADAYVLLAMALNFSGDPQTAQKIMQTAIQLNPRYATLYDIANGQIAFNLHEYDAAIKHFNAALQHNPTSSKSRLWLAASYAHAGRIDDARWELIEVSNSNKELTIKKLARIIPLKNTLQRKHFIDGLNKATDNLKINY</sequence>
<evidence type="ECO:0000256" key="1">
    <source>
        <dbReference type="ARBA" id="ARBA00023125"/>
    </source>
</evidence>
<dbReference type="SMART" id="SM00862">
    <property type="entry name" value="Trans_reg_C"/>
    <property type="match status" value="1"/>
</dbReference>
<keyword evidence="1" id="KW-0238">DNA-binding</keyword>
<feature type="transmembrane region" description="Helical" evidence="2">
    <location>
        <begin position="137"/>
        <end position="156"/>
    </location>
</feature>
<dbReference type="SUPFAM" id="SSF48452">
    <property type="entry name" value="TPR-like"/>
    <property type="match status" value="1"/>
</dbReference>
<dbReference type="AlphaFoldDB" id="A0A3B0WTG3"/>
<evidence type="ECO:0000313" key="4">
    <source>
        <dbReference type="EMBL" id="VAW59285.1"/>
    </source>
</evidence>
<keyword evidence="2" id="KW-0812">Transmembrane</keyword>
<keyword evidence="4" id="KW-0456">Lyase</keyword>
<evidence type="ECO:0000256" key="2">
    <source>
        <dbReference type="SAM" id="Phobius"/>
    </source>
</evidence>
<dbReference type="Pfam" id="PF13431">
    <property type="entry name" value="TPR_17"/>
    <property type="match status" value="1"/>
</dbReference>
<dbReference type="PROSITE" id="PS50005">
    <property type="entry name" value="TPR"/>
    <property type="match status" value="3"/>
</dbReference>
<accession>A0A3B0WTG3</accession>
<dbReference type="SUPFAM" id="SSF46894">
    <property type="entry name" value="C-terminal effector domain of the bipartite response regulators"/>
    <property type="match status" value="1"/>
</dbReference>
<dbReference type="InterPro" id="IPR036388">
    <property type="entry name" value="WH-like_DNA-bd_sf"/>
</dbReference>
<dbReference type="CDD" id="cd00383">
    <property type="entry name" value="trans_reg_C"/>
    <property type="match status" value="1"/>
</dbReference>
<dbReference type="EMBL" id="UOFH01000069">
    <property type="protein sequence ID" value="VAW59285.1"/>
    <property type="molecule type" value="Genomic_DNA"/>
</dbReference>
<dbReference type="Gene3D" id="1.10.10.10">
    <property type="entry name" value="Winged helix-like DNA-binding domain superfamily/Winged helix DNA-binding domain"/>
    <property type="match status" value="1"/>
</dbReference>
<dbReference type="GO" id="GO:0006355">
    <property type="term" value="P:regulation of DNA-templated transcription"/>
    <property type="evidence" value="ECO:0007669"/>
    <property type="project" value="InterPro"/>
</dbReference>
<dbReference type="PANTHER" id="PTHR12558">
    <property type="entry name" value="CELL DIVISION CYCLE 16,23,27"/>
    <property type="match status" value="1"/>
</dbReference>
<gene>
    <name evidence="4" type="ORF">MNBD_GAMMA08-304</name>
</gene>
<name>A0A3B0WTG3_9ZZZZ</name>
<dbReference type="SMART" id="SM00028">
    <property type="entry name" value="TPR"/>
    <property type="match status" value="3"/>
</dbReference>
<dbReference type="Pfam" id="PF00486">
    <property type="entry name" value="Trans_reg_C"/>
    <property type="match status" value="1"/>
</dbReference>
<dbReference type="EC" id="4.6.1.1" evidence="4"/>
<protein>
    <submittedName>
        <fullName evidence="4">Adenylate cyclase</fullName>
        <ecNumber evidence="4">4.6.1.1</ecNumber>
    </submittedName>
</protein>
<dbReference type="InterPro" id="IPR016032">
    <property type="entry name" value="Sig_transdc_resp-reg_C-effctor"/>
</dbReference>
<dbReference type="Gene3D" id="1.25.40.10">
    <property type="entry name" value="Tetratricopeptide repeat domain"/>
    <property type="match status" value="2"/>
</dbReference>
<keyword evidence="2" id="KW-0472">Membrane</keyword>